<accession>A0A150Q7E6</accession>
<evidence type="ECO:0000313" key="2">
    <source>
        <dbReference type="Proteomes" id="UP000075260"/>
    </source>
</evidence>
<comment type="caution">
    <text evidence="1">The sequence shown here is derived from an EMBL/GenBank/DDBJ whole genome shotgun (WGS) entry which is preliminary data.</text>
</comment>
<dbReference type="AlphaFoldDB" id="A0A150Q7E6"/>
<organism evidence="1 2">
    <name type="scientific">Sorangium cellulosum</name>
    <name type="common">Polyangium cellulosum</name>
    <dbReference type="NCBI Taxonomy" id="56"/>
    <lineage>
        <taxon>Bacteria</taxon>
        <taxon>Pseudomonadati</taxon>
        <taxon>Myxococcota</taxon>
        <taxon>Polyangia</taxon>
        <taxon>Polyangiales</taxon>
        <taxon>Polyangiaceae</taxon>
        <taxon>Sorangium</taxon>
    </lineage>
</organism>
<dbReference type="EMBL" id="JEMA01000960">
    <property type="protein sequence ID" value="KYF63874.1"/>
    <property type="molecule type" value="Genomic_DNA"/>
</dbReference>
<reference evidence="1 2" key="1">
    <citation type="submission" date="2014-02" db="EMBL/GenBank/DDBJ databases">
        <title>The small core and large imbalanced accessory genome model reveals a collaborative survival strategy of Sorangium cellulosum strains in nature.</title>
        <authorList>
            <person name="Han K."/>
            <person name="Peng R."/>
            <person name="Blom J."/>
            <person name="Li Y.-Z."/>
        </authorList>
    </citation>
    <scope>NUCLEOTIDE SEQUENCE [LARGE SCALE GENOMIC DNA]</scope>
    <source>
        <strain evidence="1 2">So0008-312</strain>
    </source>
</reference>
<evidence type="ECO:0000313" key="1">
    <source>
        <dbReference type="EMBL" id="KYF63874.1"/>
    </source>
</evidence>
<sequence length="106" mass="12236">MLIDESVGYGRAARDPTQLMWAEQRLSALGFQVVAEGRIKSYTQSDKGFVVYADPRAEGEISFRVYWMPQPKKFGRRYAQFSLKDAWKHDLVTKYKTRLVAALSQQ</sequence>
<dbReference type="Proteomes" id="UP000075260">
    <property type="component" value="Unassembled WGS sequence"/>
</dbReference>
<gene>
    <name evidence="1" type="ORF">BE15_12430</name>
</gene>
<proteinExistence type="predicted"/>
<protein>
    <submittedName>
        <fullName evidence="1">Uncharacterized protein</fullName>
    </submittedName>
</protein>
<name>A0A150Q7E6_SORCE</name>